<dbReference type="Pfam" id="PF16582">
    <property type="entry name" value="TPP_enzyme_M_2"/>
    <property type="match status" value="1"/>
</dbReference>
<keyword evidence="2 7" id="KW-0808">Transferase</keyword>
<dbReference type="CDD" id="cd02009">
    <property type="entry name" value="TPP_SHCHC_synthase"/>
    <property type="match status" value="1"/>
</dbReference>
<dbReference type="InterPro" id="IPR011766">
    <property type="entry name" value="TPP_enzyme_TPP-bd"/>
</dbReference>
<dbReference type="GO" id="GO:0000287">
    <property type="term" value="F:magnesium ion binding"/>
    <property type="evidence" value="ECO:0007669"/>
    <property type="project" value="UniProtKB-UniRule"/>
</dbReference>
<dbReference type="OrthoDB" id="9791859at2"/>
<keyword evidence="6 7" id="KW-0464">Manganese</keyword>
<reference evidence="11 12" key="1">
    <citation type="submission" date="2018-04" db="EMBL/GenBank/DDBJ databases">
        <title>Genomic Encyclopedia of Archaeal and Bacterial Type Strains, Phase II (KMG-II): from individual species to whole genera.</title>
        <authorList>
            <person name="Goeker M."/>
        </authorList>
    </citation>
    <scope>NUCLEOTIDE SEQUENCE [LARGE SCALE GENOMIC DNA]</scope>
    <source>
        <strain evidence="11 12">DSM 45787</strain>
    </source>
</reference>
<protein>
    <recommendedName>
        <fullName evidence="7">2-succinyl-5-enolpyruvyl-6-hydroxy-3-cyclohexene-1-carboxylate synthase</fullName>
        <shortName evidence="7">SEPHCHC synthase</shortName>
        <ecNumber evidence="7">2.2.1.9</ecNumber>
    </recommendedName>
    <alternativeName>
        <fullName evidence="7">Menaquinone biosynthesis protein MenD</fullName>
    </alternativeName>
</protein>
<dbReference type="NCBIfam" id="TIGR00173">
    <property type="entry name" value="menD"/>
    <property type="match status" value="1"/>
</dbReference>
<proteinExistence type="inferred from homology"/>
<evidence type="ECO:0000256" key="5">
    <source>
        <dbReference type="ARBA" id="ARBA00023052"/>
    </source>
</evidence>
<dbReference type="InterPro" id="IPR004433">
    <property type="entry name" value="MenaQ_synth_MenD"/>
</dbReference>
<dbReference type="Gene3D" id="3.40.50.1220">
    <property type="entry name" value="TPP-binding domain"/>
    <property type="match status" value="1"/>
</dbReference>
<dbReference type="InterPro" id="IPR029035">
    <property type="entry name" value="DHS-like_NAD/FAD-binding_dom"/>
</dbReference>
<dbReference type="InterPro" id="IPR032264">
    <property type="entry name" value="MenD_middle"/>
</dbReference>
<comment type="pathway">
    <text evidence="7">Quinol/quinone metabolism; 1,4-dihydroxy-2-naphthoate biosynthesis; 1,4-dihydroxy-2-naphthoate from chorismate: step 2/7.</text>
</comment>
<dbReference type="SUPFAM" id="SSF52467">
    <property type="entry name" value="DHS-like NAD/FAD-binding domain"/>
    <property type="match status" value="1"/>
</dbReference>
<dbReference type="GO" id="GO:0030145">
    <property type="term" value="F:manganese ion binding"/>
    <property type="evidence" value="ECO:0007669"/>
    <property type="project" value="UniProtKB-UniRule"/>
</dbReference>
<evidence type="ECO:0000313" key="11">
    <source>
        <dbReference type="EMBL" id="PTX63354.1"/>
    </source>
</evidence>
<dbReference type="GO" id="GO:0009234">
    <property type="term" value="P:menaquinone biosynthetic process"/>
    <property type="evidence" value="ECO:0007669"/>
    <property type="project" value="UniProtKB-UniRule"/>
</dbReference>
<organism evidence="11 12">
    <name type="scientific">Melghirimyces profundicolus</name>
    <dbReference type="NCBI Taxonomy" id="1242148"/>
    <lineage>
        <taxon>Bacteria</taxon>
        <taxon>Bacillati</taxon>
        <taxon>Bacillota</taxon>
        <taxon>Bacilli</taxon>
        <taxon>Bacillales</taxon>
        <taxon>Thermoactinomycetaceae</taxon>
        <taxon>Melghirimyces</taxon>
    </lineage>
</organism>
<dbReference type="PANTHER" id="PTHR42916">
    <property type="entry name" value="2-SUCCINYL-5-ENOLPYRUVYL-6-HYDROXY-3-CYCLOHEXENE-1-CARBOXYLATE SYNTHASE"/>
    <property type="match status" value="1"/>
</dbReference>
<feature type="domain" description="Thiamine pyrophosphate enzyme N-terminal TPP-binding" evidence="9">
    <location>
        <begin position="13"/>
        <end position="125"/>
    </location>
</feature>
<dbReference type="InterPro" id="IPR012001">
    <property type="entry name" value="Thiamin_PyroP_enz_TPP-bd_dom"/>
</dbReference>
<dbReference type="PIRSF" id="PIRSF004983">
    <property type="entry name" value="MenD"/>
    <property type="match status" value="1"/>
</dbReference>
<comment type="function">
    <text evidence="7">Catalyzes the thiamine diphosphate-dependent decarboxylation of 2-oxoglutarate and the subsequent addition of the resulting succinic semialdehyde-thiamine pyrophosphate anion to isochorismate to yield 2-succinyl-5-enolpyruvyl-6-hydroxy-3-cyclohexene-1-carboxylate (SEPHCHC).</text>
</comment>
<dbReference type="HAMAP" id="MF_01659">
    <property type="entry name" value="MenD"/>
    <property type="match status" value="1"/>
</dbReference>
<keyword evidence="1 7" id="KW-0474">Menaquinone biosynthesis</keyword>
<comment type="catalytic activity">
    <reaction evidence="7">
        <text>isochorismate + 2-oxoglutarate + H(+) = 5-enolpyruvoyl-6-hydroxy-2-succinyl-cyclohex-3-ene-1-carboxylate + CO2</text>
        <dbReference type="Rhea" id="RHEA:25593"/>
        <dbReference type="ChEBI" id="CHEBI:15378"/>
        <dbReference type="ChEBI" id="CHEBI:16526"/>
        <dbReference type="ChEBI" id="CHEBI:16810"/>
        <dbReference type="ChEBI" id="CHEBI:29780"/>
        <dbReference type="ChEBI" id="CHEBI:58818"/>
        <dbReference type="EC" id="2.2.1.9"/>
    </reaction>
</comment>
<keyword evidence="12" id="KW-1185">Reference proteome</keyword>
<evidence type="ECO:0000259" key="10">
    <source>
        <dbReference type="Pfam" id="PF16582"/>
    </source>
</evidence>
<name>A0A2T6C4W0_9BACL</name>
<evidence type="ECO:0000259" key="8">
    <source>
        <dbReference type="Pfam" id="PF02775"/>
    </source>
</evidence>
<dbReference type="RefSeq" id="WP_108022179.1">
    <property type="nucleotide sequence ID" value="NZ_QBKR01000004.1"/>
</dbReference>
<comment type="caution">
    <text evidence="11">The sequence shown here is derived from an EMBL/GenBank/DDBJ whole genome shotgun (WGS) entry which is preliminary data.</text>
</comment>
<feature type="domain" description="Thiamine pyrophosphate enzyme TPP-binding" evidence="8">
    <location>
        <begin position="439"/>
        <end position="559"/>
    </location>
</feature>
<keyword evidence="3 7" id="KW-0479">Metal-binding</keyword>
<evidence type="ECO:0000256" key="4">
    <source>
        <dbReference type="ARBA" id="ARBA00022842"/>
    </source>
</evidence>
<comment type="pathway">
    <text evidence="7">Quinol/quinone metabolism; menaquinone biosynthesis.</text>
</comment>
<dbReference type="AlphaFoldDB" id="A0A2T6C4W0"/>
<dbReference type="EMBL" id="QBKR01000004">
    <property type="protein sequence ID" value="PTX63354.1"/>
    <property type="molecule type" value="Genomic_DNA"/>
</dbReference>
<dbReference type="Proteomes" id="UP000244240">
    <property type="component" value="Unassembled WGS sequence"/>
</dbReference>
<evidence type="ECO:0000259" key="9">
    <source>
        <dbReference type="Pfam" id="PF02776"/>
    </source>
</evidence>
<evidence type="ECO:0000256" key="6">
    <source>
        <dbReference type="ARBA" id="ARBA00023211"/>
    </source>
</evidence>
<comment type="cofactor">
    <cofactor evidence="7">
        <name>thiamine diphosphate</name>
        <dbReference type="ChEBI" id="CHEBI:58937"/>
    </cofactor>
    <text evidence="7">Binds 1 thiamine pyrophosphate per subunit.</text>
</comment>
<dbReference type="Pfam" id="PF02775">
    <property type="entry name" value="TPP_enzyme_C"/>
    <property type="match status" value="1"/>
</dbReference>
<comment type="subunit">
    <text evidence="7">Homodimer.</text>
</comment>
<comment type="similarity">
    <text evidence="7">Belongs to the TPP enzyme family. MenD subfamily.</text>
</comment>
<evidence type="ECO:0000313" key="12">
    <source>
        <dbReference type="Proteomes" id="UP000244240"/>
    </source>
</evidence>
<dbReference type="UniPathway" id="UPA00079"/>
<dbReference type="SUPFAM" id="SSF52518">
    <property type="entry name" value="Thiamin diphosphate-binding fold (THDP-binding)"/>
    <property type="match status" value="2"/>
</dbReference>
<evidence type="ECO:0000256" key="3">
    <source>
        <dbReference type="ARBA" id="ARBA00022723"/>
    </source>
</evidence>
<dbReference type="EC" id="2.2.1.9" evidence="7"/>
<evidence type="ECO:0000256" key="2">
    <source>
        <dbReference type="ARBA" id="ARBA00022679"/>
    </source>
</evidence>
<comment type="cofactor">
    <cofactor evidence="7">
        <name>Mg(2+)</name>
        <dbReference type="ChEBI" id="CHEBI:18420"/>
    </cofactor>
    <cofactor evidence="7">
        <name>Mn(2+)</name>
        <dbReference type="ChEBI" id="CHEBI:29035"/>
    </cofactor>
</comment>
<sequence length="590" mass="64731">MNPTEGLTAYVGAFVDELARSGLEHAVVSPGSRSTPLAMALQAHPKLKIWIHVDERSAGFFALGLAKALGKPTALLCTSGTAAANYFPAVVEANLARVPLVVLTADRPHELRDVGAPQAVDQLGMYGTHVKWFAEMALPEAKEPVLRYARTFAARAVGTSMAGPMGPVHLNFPFREPLVPDLAAPSLWERAARGEASAPYVRVESGQRTLPSEELDRWAKELSGMERGLIVCGPQDDPRLGEAVHRLAGALGFPVLADPLSQLRSGPHSKEWILEGYDAFLRDREAVETLAPEVVIRFGAMPVSKAYFLYLKAHPECRQIVVDPDGGWREPSLLATDMVYADPVGFCEGVVSRLGSDRKELPWSRFWKELNREVREILAEETRKDVPFEGRIFPELAELFPDNGLLFAGNSMPVRDMDSFFFNTSRSIRTMANRGANGIDGVVSTALGAAAAGNRITLVLGDLSFYHDLNGFLPAKRYGLDATVVVVNNEGGGIFSFLPQAGQAESSTFETLFGTPVGLDFACAVEMYGGRLERPDSWEAFRQAYISSLNQKGLTVIEVRTDRAENVRLHRRIWDRIARSVRSRLKEGDR</sequence>
<gene>
    <name evidence="7" type="primary">menD</name>
    <name evidence="11" type="ORF">C8P63_104201</name>
</gene>
<dbReference type="PANTHER" id="PTHR42916:SF1">
    <property type="entry name" value="PROTEIN PHYLLO, CHLOROPLASTIC"/>
    <property type="match status" value="1"/>
</dbReference>
<dbReference type="CDD" id="cd07037">
    <property type="entry name" value="TPP_PYR_MenD"/>
    <property type="match status" value="1"/>
</dbReference>
<feature type="domain" description="Menaquinone biosynthesis protein MenD middle" evidence="10">
    <location>
        <begin position="197"/>
        <end position="407"/>
    </location>
</feature>
<evidence type="ECO:0000256" key="1">
    <source>
        <dbReference type="ARBA" id="ARBA00022428"/>
    </source>
</evidence>
<dbReference type="GO" id="GO:0070204">
    <property type="term" value="F:2-succinyl-5-enolpyruvyl-6-hydroxy-3-cyclohexene-1-carboxylic-acid synthase activity"/>
    <property type="evidence" value="ECO:0007669"/>
    <property type="project" value="UniProtKB-UniRule"/>
</dbReference>
<dbReference type="Pfam" id="PF02776">
    <property type="entry name" value="TPP_enzyme_N"/>
    <property type="match status" value="1"/>
</dbReference>
<accession>A0A2T6C4W0</accession>
<keyword evidence="5 7" id="KW-0786">Thiamine pyrophosphate</keyword>
<keyword evidence="4 7" id="KW-0460">Magnesium</keyword>
<dbReference type="GO" id="GO:0030976">
    <property type="term" value="F:thiamine pyrophosphate binding"/>
    <property type="evidence" value="ECO:0007669"/>
    <property type="project" value="UniProtKB-UniRule"/>
</dbReference>
<dbReference type="Gene3D" id="3.40.50.970">
    <property type="match status" value="2"/>
</dbReference>
<evidence type="ECO:0000256" key="7">
    <source>
        <dbReference type="HAMAP-Rule" id="MF_01659"/>
    </source>
</evidence>
<dbReference type="UniPathway" id="UPA01057">
    <property type="reaction ID" value="UER00164"/>
</dbReference>
<dbReference type="InterPro" id="IPR029061">
    <property type="entry name" value="THDP-binding"/>
</dbReference>